<feature type="transmembrane region" description="Helical" evidence="1">
    <location>
        <begin position="82"/>
        <end position="103"/>
    </location>
</feature>
<evidence type="ECO:0008006" key="4">
    <source>
        <dbReference type="Google" id="ProtNLM"/>
    </source>
</evidence>
<sequence length="335" mass="34532">MNSRRALAGLLAILPLAALLLVVVVLPPPPRVPTHWAGARPDGWTAGPAFVSGVLTVTVLCAVAAAAMAVLQRAVPQAWSRWVVATTAAVGWGAVVLYAVTVWRTGVDGPERVGAGWALLAVAAALGAGAAAYAVHARRVPAPEELREQIPERARVQPVRGRAVRPVDAWATEISSTTLRVIGWGLLVVFAVVSVLTLVTGESLALVALVVLVVGGAAGLALAWSAVRVRVDAEGLSVRSQVLPLQLARVPSEGVAGVEVLDLDPMQWGGIGLRALPERTAYIVDGGPGIVVWKRDGRRLALQVTEGDAAARAGARALLQAAGQRLGESSGSSSS</sequence>
<organism evidence="2 3">
    <name type="scientific">Ornithinimicrobium pekingense</name>
    <dbReference type="NCBI Taxonomy" id="384677"/>
    <lineage>
        <taxon>Bacteria</taxon>
        <taxon>Bacillati</taxon>
        <taxon>Actinomycetota</taxon>
        <taxon>Actinomycetes</taxon>
        <taxon>Micrococcales</taxon>
        <taxon>Ornithinimicrobiaceae</taxon>
        <taxon>Ornithinimicrobium</taxon>
    </lineage>
</organism>
<dbReference type="Proteomes" id="UP000662111">
    <property type="component" value="Unassembled WGS sequence"/>
</dbReference>
<feature type="transmembrane region" description="Helical" evidence="1">
    <location>
        <begin position="49"/>
        <end position="70"/>
    </location>
</feature>
<protein>
    <recommendedName>
        <fullName evidence="4">DUF1648 domain-containing protein</fullName>
    </recommendedName>
</protein>
<name>A0ABQ2FDC8_9MICO</name>
<evidence type="ECO:0000313" key="2">
    <source>
        <dbReference type="EMBL" id="GGK82496.1"/>
    </source>
</evidence>
<keyword evidence="1" id="KW-0472">Membrane</keyword>
<reference evidence="3" key="1">
    <citation type="journal article" date="2019" name="Int. J. Syst. Evol. Microbiol.">
        <title>The Global Catalogue of Microorganisms (GCM) 10K type strain sequencing project: providing services to taxonomists for standard genome sequencing and annotation.</title>
        <authorList>
            <consortium name="The Broad Institute Genomics Platform"/>
            <consortium name="The Broad Institute Genome Sequencing Center for Infectious Disease"/>
            <person name="Wu L."/>
            <person name="Ma J."/>
        </authorList>
    </citation>
    <scope>NUCLEOTIDE SEQUENCE [LARGE SCALE GENOMIC DNA]</scope>
    <source>
        <strain evidence="3">CGMCC 1.5362</strain>
    </source>
</reference>
<accession>A0ABQ2FDC8</accession>
<gene>
    <name evidence="2" type="ORF">GCM10011509_33820</name>
</gene>
<feature type="transmembrane region" description="Helical" evidence="1">
    <location>
        <begin position="115"/>
        <end position="135"/>
    </location>
</feature>
<keyword evidence="3" id="KW-1185">Reference proteome</keyword>
<dbReference type="EMBL" id="BMLB01000008">
    <property type="protein sequence ID" value="GGK82496.1"/>
    <property type="molecule type" value="Genomic_DNA"/>
</dbReference>
<keyword evidence="1" id="KW-0812">Transmembrane</keyword>
<proteinExistence type="predicted"/>
<evidence type="ECO:0000256" key="1">
    <source>
        <dbReference type="SAM" id="Phobius"/>
    </source>
</evidence>
<keyword evidence="1" id="KW-1133">Transmembrane helix</keyword>
<feature type="transmembrane region" description="Helical" evidence="1">
    <location>
        <begin position="181"/>
        <end position="199"/>
    </location>
</feature>
<evidence type="ECO:0000313" key="3">
    <source>
        <dbReference type="Proteomes" id="UP000662111"/>
    </source>
</evidence>
<comment type="caution">
    <text evidence="2">The sequence shown here is derived from an EMBL/GenBank/DDBJ whole genome shotgun (WGS) entry which is preliminary data.</text>
</comment>
<feature type="transmembrane region" description="Helical" evidence="1">
    <location>
        <begin position="205"/>
        <end position="227"/>
    </location>
</feature>